<proteinExistence type="predicted"/>
<feature type="non-terminal residue" evidence="1">
    <location>
        <position position="1"/>
    </location>
</feature>
<name>A0A9P7A6B2_9AGAM</name>
<organism evidence="1 2">
    <name type="scientific">Suillus placidus</name>
    <dbReference type="NCBI Taxonomy" id="48579"/>
    <lineage>
        <taxon>Eukaryota</taxon>
        <taxon>Fungi</taxon>
        <taxon>Dikarya</taxon>
        <taxon>Basidiomycota</taxon>
        <taxon>Agaricomycotina</taxon>
        <taxon>Agaricomycetes</taxon>
        <taxon>Agaricomycetidae</taxon>
        <taxon>Boletales</taxon>
        <taxon>Suillineae</taxon>
        <taxon>Suillaceae</taxon>
        <taxon>Suillus</taxon>
    </lineage>
</organism>
<keyword evidence="2" id="KW-1185">Reference proteome</keyword>
<gene>
    <name evidence="1" type="ORF">EV702DRAFT_950668</name>
</gene>
<dbReference type="EMBL" id="JABBWD010000002">
    <property type="protein sequence ID" value="KAG1783203.1"/>
    <property type="molecule type" value="Genomic_DNA"/>
</dbReference>
<dbReference type="AlphaFoldDB" id="A0A9P7A6B2"/>
<evidence type="ECO:0000313" key="2">
    <source>
        <dbReference type="Proteomes" id="UP000714275"/>
    </source>
</evidence>
<accession>A0A9P7A6B2</accession>
<sequence>KINLILGDYYKANRDISAVVDHANEIIKWFNNHSFTLGLLNGEQMSMFHKILALILPVVTRWTLHFCSVSRLLEVSKAMKVTVMKHKDKLLVAAGRTCRAKDKARKVLDHVSNDTFWKRL</sequence>
<comment type="caution">
    <text evidence="1">The sequence shown here is derived from an EMBL/GenBank/DDBJ whole genome shotgun (WGS) entry which is preliminary data.</text>
</comment>
<dbReference type="SUPFAM" id="SSF53098">
    <property type="entry name" value="Ribonuclease H-like"/>
    <property type="match status" value="1"/>
</dbReference>
<dbReference type="InterPro" id="IPR012337">
    <property type="entry name" value="RNaseH-like_sf"/>
</dbReference>
<evidence type="ECO:0000313" key="1">
    <source>
        <dbReference type="EMBL" id="KAG1783203.1"/>
    </source>
</evidence>
<feature type="non-terminal residue" evidence="1">
    <location>
        <position position="120"/>
    </location>
</feature>
<dbReference type="Proteomes" id="UP000714275">
    <property type="component" value="Unassembled WGS sequence"/>
</dbReference>
<dbReference type="OrthoDB" id="2423954at2759"/>
<protein>
    <submittedName>
        <fullName evidence="1">Uncharacterized protein</fullName>
    </submittedName>
</protein>
<reference evidence="1" key="1">
    <citation type="journal article" date="2020" name="New Phytol.">
        <title>Comparative genomics reveals dynamic genome evolution in host specialist ectomycorrhizal fungi.</title>
        <authorList>
            <person name="Lofgren L.A."/>
            <person name="Nguyen N.H."/>
            <person name="Vilgalys R."/>
            <person name="Ruytinx J."/>
            <person name="Liao H.L."/>
            <person name="Branco S."/>
            <person name="Kuo A."/>
            <person name="LaButti K."/>
            <person name="Lipzen A."/>
            <person name="Andreopoulos W."/>
            <person name="Pangilinan J."/>
            <person name="Riley R."/>
            <person name="Hundley H."/>
            <person name="Na H."/>
            <person name="Barry K."/>
            <person name="Grigoriev I.V."/>
            <person name="Stajich J.E."/>
            <person name="Kennedy P.G."/>
        </authorList>
    </citation>
    <scope>NUCLEOTIDE SEQUENCE</scope>
    <source>
        <strain evidence="1">DOB743</strain>
    </source>
</reference>